<dbReference type="Gene3D" id="3.20.20.100">
    <property type="entry name" value="NADP-dependent oxidoreductase domain"/>
    <property type="match status" value="1"/>
</dbReference>
<name>A0A1T4PLE1_9FIRM</name>
<dbReference type="OrthoDB" id="9773828at2"/>
<feature type="domain" description="NADP-dependent oxidoreductase" evidence="1">
    <location>
        <begin position="16"/>
        <end position="76"/>
    </location>
</feature>
<reference evidence="3" key="1">
    <citation type="submission" date="2017-02" db="EMBL/GenBank/DDBJ databases">
        <authorList>
            <person name="Varghese N."/>
            <person name="Submissions S."/>
        </authorList>
    </citation>
    <scope>NUCLEOTIDE SEQUENCE [LARGE SCALE GENOMIC DNA]</scope>
    <source>
        <strain evidence="3">DSM 16521</strain>
    </source>
</reference>
<dbReference type="Pfam" id="PF00248">
    <property type="entry name" value="Aldo_ket_red"/>
    <property type="match status" value="1"/>
</dbReference>
<dbReference type="PANTHER" id="PTHR43312">
    <property type="entry name" value="D-THREO-ALDOSE 1-DEHYDROGENASE"/>
    <property type="match status" value="1"/>
</dbReference>
<dbReference type="InterPro" id="IPR036812">
    <property type="entry name" value="NAD(P)_OxRdtase_dom_sf"/>
</dbReference>
<protein>
    <submittedName>
        <fullName evidence="2">Aldo/keto reductase family protein</fullName>
    </submittedName>
</protein>
<evidence type="ECO:0000259" key="1">
    <source>
        <dbReference type="Pfam" id="PF00248"/>
    </source>
</evidence>
<organism evidence="2 3">
    <name type="scientific">Carboxydocella sporoproducens DSM 16521</name>
    <dbReference type="NCBI Taxonomy" id="1121270"/>
    <lineage>
        <taxon>Bacteria</taxon>
        <taxon>Bacillati</taxon>
        <taxon>Bacillota</taxon>
        <taxon>Clostridia</taxon>
        <taxon>Eubacteriales</taxon>
        <taxon>Clostridiales Family XVI. Incertae Sedis</taxon>
        <taxon>Carboxydocella</taxon>
    </lineage>
</organism>
<accession>A0A1T4PLE1</accession>
<dbReference type="Proteomes" id="UP000189933">
    <property type="component" value="Unassembled WGS sequence"/>
</dbReference>
<dbReference type="RefSeq" id="WP_078665406.1">
    <property type="nucleotide sequence ID" value="NZ_FUXM01000012.1"/>
</dbReference>
<dbReference type="InterPro" id="IPR053135">
    <property type="entry name" value="AKR2_Oxidoreductase"/>
</dbReference>
<dbReference type="InterPro" id="IPR023210">
    <property type="entry name" value="NADP_OxRdtase_dom"/>
</dbReference>
<keyword evidence="3" id="KW-1185">Reference proteome</keyword>
<dbReference type="EMBL" id="FUXM01000012">
    <property type="protein sequence ID" value="SJZ92385.1"/>
    <property type="molecule type" value="Genomic_DNA"/>
</dbReference>
<proteinExistence type="predicted"/>
<dbReference type="SUPFAM" id="SSF51430">
    <property type="entry name" value="NAD(P)-linked oxidoreductase"/>
    <property type="match status" value="1"/>
</dbReference>
<dbReference type="AlphaFoldDB" id="A0A1T4PLE1"/>
<evidence type="ECO:0000313" key="2">
    <source>
        <dbReference type="EMBL" id="SJZ92385.1"/>
    </source>
</evidence>
<sequence>MEYRQLSGTDIAVSRLGLGGIPLQKAEPEQVANLVAAAADHGINFIDTARGYGASETLLGQALKGYRSRFLLASKSMARAAGKLASS</sequence>
<evidence type="ECO:0000313" key="3">
    <source>
        <dbReference type="Proteomes" id="UP000189933"/>
    </source>
</evidence>
<gene>
    <name evidence="2" type="ORF">SAMN02745885_01328</name>
</gene>
<dbReference type="PANTHER" id="PTHR43312:SF1">
    <property type="entry name" value="NADP-DEPENDENT OXIDOREDUCTASE DOMAIN-CONTAINING PROTEIN"/>
    <property type="match status" value="1"/>
</dbReference>